<keyword evidence="1" id="KW-0547">Nucleotide-binding</keyword>
<evidence type="ECO:0000313" key="7">
    <source>
        <dbReference type="EMBL" id="CAF1085768.1"/>
    </source>
</evidence>
<name>A0A814N0G6_9BILA</name>
<dbReference type="PROSITE" id="PS51715">
    <property type="entry name" value="G_GB1_RHD3"/>
    <property type="match status" value="1"/>
</dbReference>
<evidence type="ECO:0000259" key="5">
    <source>
        <dbReference type="PROSITE" id="PS51715"/>
    </source>
</evidence>
<dbReference type="PANTHER" id="PTHR22796:SF1">
    <property type="entry name" value="VWFA DOMAIN-CONTAINING PROTEIN"/>
    <property type="match status" value="1"/>
</dbReference>
<evidence type="ECO:0008006" key="11">
    <source>
        <dbReference type="Google" id="ProtNLM"/>
    </source>
</evidence>
<evidence type="ECO:0000256" key="2">
    <source>
        <dbReference type="ARBA" id="ARBA00023134"/>
    </source>
</evidence>
<accession>A0A814N0G6</accession>
<dbReference type="SUPFAM" id="SSF53300">
    <property type="entry name" value="vWA-like"/>
    <property type="match status" value="1"/>
</dbReference>
<feature type="domain" description="GB1/RHD3-type G" evidence="5">
    <location>
        <begin position="796"/>
        <end position="826"/>
    </location>
</feature>
<comment type="similarity">
    <text evidence="3">Belongs to the TRAFAC class dynamin-like GTPase superfamily. GB1/RHD3 GTPase family.</text>
</comment>
<dbReference type="EMBL" id="CAJNOI010000116">
    <property type="protein sequence ID" value="CAF1085768.1"/>
    <property type="molecule type" value="Genomic_DNA"/>
</dbReference>
<dbReference type="Gene3D" id="3.40.50.410">
    <property type="entry name" value="von Willebrand factor, type A domain"/>
    <property type="match status" value="1"/>
</dbReference>
<evidence type="ECO:0000256" key="3">
    <source>
        <dbReference type="PROSITE-ProRule" id="PRU01052"/>
    </source>
</evidence>
<dbReference type="SUPFAM" id="SSF52540">
    <property type="entry name" value="P-loop containing nucleoside triphosphate hydrolases"/>
    <property type="match status" value="1"/>
</dbReference>
<dbReference type="InterPro" id="IPR030383">
    <property type="entry name" value="G_VLIG_dom"/>
</dbReference>
<dbReference type="Gene3D" id="3.40.50.300">
    <property type="entry name" value="P-loop containing nucleotide triphosphate hydrolases"/>
    <property type="match status" value="1"/>
</dbReference>
<evidence type="ECO:0000259" key="6">
    <source>
        <dbReference type="PROSITE" id="PS51717"/>
    </source>
</evidence>
<dbReference type="InterPro" id="IPR030386">
    <property type="entry name" value="G_GB1_RHD3_dom"/>
</dbReference>
<dbReference type="OrthoDB" id="1597724at2759"/>
<dbReference type="InterPro" id="IPR002035">
    <property type="entry name" value="VWF_A"/>
</dbReference>
<keyword evidence="2" id="KW-0342">GTP-binding</keyword>
<dbReference type="Proteomes" id="UP000663832">
    <property type="component" value="Unassembled WGS sequence"/>
</dbReference>
<dbReference type="Proteomes" id="UP000663877">
    <property type="component" value="Unassembled WGS sequence"/>
</dbReference>
<reference evidence="7" key="1">
    <citation type="submission" date="2021-02" db="EMBL/GenBank/DDBJ databases">
        <authorList>
            <person name="Nowell W R."/>
        </authorList>
    </citation>
    <scope>NUCLEOTIDE SEQUENCE</scope>
</reference>
<dbReference type="CDD" id="cd00198">
    <property type="entry name" value="vWFA"/>
    <property type="match status" value="1"/>
</dbReference>
<gene>
    <name evidence="7" type="ORF">BJG266_LOCUS20520</name>
    <name evidence="8" type="ORF">QVE165_LOCUS24376</name>
</gene>
<dbReference type="PANTHER" id="PTHR22796">
    <property type="entry name" value="URG4-RELATED"/>
    <property type="match status" value="1"/>
</dbReference>
<evidence type="ECO:0000313" key="9">
    <source>
        <dbReference type="Proteomes" id="UP000663832"/>
    </source>
</evidence>
<dbReference type="Pfam" id="PF25683">
    <property type="entry name" value="URGCP_GTPase"/>
    <property type="match status" value="1"/>
</dbReference>
<evidence type="ECO:0000313" key="10">
    <source>
        <dbReference type="Proteomes" id="UP000663877"/>
    </source>
</evidence>
<dbReference type="PROSITE" id="PS50234">
    <property type="entry name" value="VWFA"/>
    <property type="match status" value="1"/>
</dbReference>
<comment type="caution">
    <text evidence="7">The sequence shown here is derived from an EMBL/GenBank/DDBJ whole genome shotgun (WGS) entry which is preliminary data.</text>
</comment>
<evidence type="ECO:0000256" key="1">
    <source>
        <dbReference type="ARBA" id="ARBA00022741"/>
    </source>
</evidence>
<evidence type="ECO:0000313" key="8">
    <source>
        <dbReference type="EMBL" id="CAF1175600.1"/>
    </source>
</evidence>
<evidence type="ECO:0000259" key="4">
    <source>
        <dbReference type="PROSITE" id="PS50234"/>
    </source>
</evidence>
<keyword evidence="9" id="KW-1185">Reference proteome</keyword>
<dbReference type="InterPro" id="IPR027417">
    <property type="entry name" value="P-loop_NTPase"/>
</dbReference>
<feature type="domain" description="VWFA" evidence="4">
    <location>
        <begin position="1917"/>
        <end position="2096"/>
    </location>
</feature>
<dbReference type="PROSITE" id="PS51717">
    <property type="entry name" value="G_VLIG"/>
    <property type="match status" value="1"/>
</dbReference>
<organism evidence="7 10">
    <name type="scientific">Adineta steineri</name>
    <dbReference type="NCBI Taxonomy" id="433720"/>
    <lineage>
        <taxon>Eukaryota</taxon>
        <taxon>Metazoa</taxon>
        <taxon>Spiralia</taxon>
        <taxon>Gnathifera</taxon>
        <taxon>Rotifera</taxon>
        <taxon>Eurotatoria</taxon>
        <taxon>Bdelloidea</taxon>
        <taxon>Adinetida</taxon>
        <taxon>Adinetidae</taxon>
        <taxon>Adineta</taxon>
    </lineage>
</organism>
<protein>
    <recommendedName>
        <fullName evidence="11">VWFA domain-containing protein</fullName>
    </recommendedName>
</protein>
<dbReference type="InterPro" id="IPR036465">
    <property type="entry name" value="vWFA_dom_sf"/>
</dbReference>
<feature type="domain" description="VLIG-type G" evidence="6">
    <location>
        <begin position="796"/>
        <end position="890"/>
    </location>
</feature>
<dbReference type="EMBL" id="CAJNOM010000170">
    <property type="protein sequence ID" value="CAF1175600.1"/>
    <property type="molecule type" value="Genomic_DNA"/>
</dbReference>
<dbReference type="Pfam" id="PF13519">
    <property type="entry name" value="VWA_2"/>
    <property type="match status" value="1"/>
</dbReference>
<dbReference type="GO" id="GO:0005525">
    <property type="term" value="F:GTP binding"/>
    <property type="evidence" value="ECO:0007669"/>
    <property type="project" value="UniProtKB-KW"/>
</dbReference>
<sequence length="2106" mass="242279">MMSTVGQLPTIVCIVDDKFDTEPVSTQKSQERLINCFQNEFSQKQWAANIRWTTVPSSNTTKDLNQLRKKRRAERLSATFTNLFQELNEAIINRPSFHSIFAIQSTYLTNCFDTTHHMTVRHAVFKTDDEPNNFFEHPCGQNENVTTNTSIPNCPSQTEPADKQSSNIVSCTNLSEYPSSLEAFSHTTTSQTTAPIIDHNTENTLAEIQTENLAPKLEQKVKDSKSMESTIVEFEIIFSCIRQEKYQLADLVQMGELIYITKTLRDILQDIFNRYKQHQSFSQFVNDCLTPMIYLLKRQQNLTNFMKTLFKLSKSMKLDKSLAKPLSKLSLRMLIDVLLRSSDDLVSRIVLLLLSKQNPVPLSHPTLQKMEITREMFYLWSFNYPTVLSFGVGSCTGKSSLLNLLFMSSFEQHVESIYFQSTIDIDFGYHFTVKRPLNIADIHGQPTLEFIERLQVLFDGFIIHVTNDYLQNNTGQLFKFLSILPVQKLRMIIVRDVPDDVDIDDDENFPDSLSQFSKCQLPDLRSQDNNQNEHLVEKVRDMIFRDVRKNFYIANTWSSQDPMIKKDGKRIQIKNLINADYAMAMQNSTTVVSQLKDHLLDVQKQATKIRNEYSQKPEGGKVLQEILKSYYPVYLLFVECCRLMQQLTKITFYGEQSDKIFKIQNDSFKKNQELANVNQHECGVIFQDFLQLLDEQNASMLMNLDTLSLELKLEKSFLLSENLLAGDLSVENALSIEVLWRNAIVCYKSQPPNIQKCIRESYYKYTEAGFPFEIVDGDNFCLQYDFLREALSNFQNKKILVISIIGPQNSGKSTLLNYMFGTLFDVRDGRCTRGIYGSLVKSNSAEFEYIMLIDTEGLSSGEKEDLEYDRRIVLFCLAVSHLVIINIKGELDSTMNKMVTLCAHSLQNLGVNRVPEPMVHFVLNQKAFGLDIKNHDEVISKLLGNLKKDNLDKVIAITPDTFHTLPTAYKPERLNLNEEKLEQMPRVTHTIPDYIEHAQLLCGKLMSSATQCFLKSMAHFSDAPQWLTFSNTVFDVLLKFPDLTYFVDIHEKNQDLIIREHVRQAIERKLTVSQRDIIITETRLSTEKQLDEHIDGFFAEVLENLRHDLEETLTEHQASQTIRKRGNEFLITQLSGNKNAWKTTALQANDRVRTEDLWHTGGEEMRQLVEDSINSGVKYEKESADKKFEKMWDDKINSIRNKFKEDERLEIAIKYIYPNYHSFEKKNLPASDYILRLVPQMKQLTEPELTSIKNKMREIFIREVSDHANIEKHRIVRDALPEYSLETLRNLKYLNDNILCALFNNVDLSRSYDLHGYTGENMLHTSAFKSTYQSKPTEQSSVFSMFSKDNIKKGIQYIVSGGRNKNKKYTSTDVSSQSIPLSSGEFRKHVVKLLNEEGVHDNKEKILPLLAIYDYIYDQIINLLHRNGIGAVAIEIDIIQKLVGIINTFLKEIDLDLNLFHTSLSKHVVSSFHTVCVLLLTRFYFKEQNDHFNQQIHALKQMKSGLKSYFLRMVVPNIEMDSGFAKSSTERIADILQATLNQKATFIIDNELKDETEFSRKTIQLQCDKAYVGHKKSSDTETIDWHIEYIMDPTKIIEQGFEKIWARKERDIEILIKKERDQLAEVFADYVFVLQRILENLKSKKLSKSGVQLIDNLFETSTGEVGQNLINKGKCIATVLYNYLSNQKIQEKYKVADTEYILKDVNLFRMLVEPKRTVIDIMNTEQMKKEYEQCSINDLFRFLENLIDFGQAKKKEFEQLPVDLVNVDSNDRKRKLLSKAKGCEILCPCCVRPCDVDHTKTKAASGSEYNKHQCQTGHQYRCMGGTKLEYTNEASVKMCEEIKDDDMIVTSTGRISWKEFKDIHTDWDFDTRHLSATKIEELRMKYATIWGLIGKKLCNDFYPGMAYVETNVEPTQHFILLLDNSGSMRGSAPNSRWSDLLNAVERFLIIRKSSKTVDVISVIIFGDRAAIACCNECIKSFDVMSKIKEKENTVGSGTNFSKPIALIKDTIDVANNKKVVTSLVHSVIFLSDGEASYPTTELKMLKVNCGSMIANFWSMGLGTSNFNVLERINKEMNGTFINIGDSKDLVTAYAEIASGRLSKKTP</sequence>
<proteinExistence type="inferred from homology"/>